<dbReference type="PROSITE" id="PS51892">
    <property type="entry name" value="SUBTILASE"/>
    <property type="match status" value="1"/>
</dbReference>
<gene>
    <name evidence="8" type="ORF">Cch01nite_09280</name>
</gene>
<dbReference type="PANTHER" id="PTHR43806:SF11">
    <property type="entry name" value="CEREVISIN-RELATED"/>
    <property type="match status" value="1"/>
</dbReference>
<feature type="domain" description="Peptidase S8/S53" evidence="7">
    <location>
        <begin position="142"/>
        <end position="397"/>
    </location>
</feature>
<protein>
    <recommendedName>
        <fullName evidence="7">Peptidase S8/S53 domain-containing protein</fullName>
    </recommendedName>
</protein>
<evidence type="ECO:0000256" key="3">
    <source>
        <dbReference type="ARBA" id="ARBA00022801"/>
    </source>
</evidence>
<dbReference type="GO" id="GO:0006508">
    <property type="term" value="P:proteolysis"/>
    <property type="evidence" value="ECO:0007669"/>
    <property type="project" value="UniProtKB-KW"/>
</dbReference>
<dbReference type="GO" id="GO:0004252">
    <property type="term" value="F:serine-type endopeptidase activity"/>
    <property type="evidence" value="ECO:0007669"/>
    <property type="project" value="UniProtKB-UniRule"/>
</dbReference>
<dbReference type="Gene3D" id="3.40.50.200">
    <property type="entry name" value="Peptidase S8/S53 domain"/>
    <property type="match status" value="1"/>
</dbReference>
<sequence length="430" mass="44669">MNDFVHLSDPSTETEPTEIVVALEHAPLVMTALENDGLHVVNAEPSEPLGLTLVTLDPDEVPTLVGLPRLPAEPGRTEGLDDVVLARLRFVFDDGHAHWTPTMGKNRTVGVVTDGGGSISYGGGPNPTKAKAWNPGRSGQAGKGITIGVLDTALFPHQVLAGGYIAASPEDFVVEDGPYDYAQGHATFVTGLILKDAPGAVVRVRKVLSGAGTATSWEVANAIVELGSAGVDILNLSLVCYTEDGRPPLVLSTAIDRLPPHVLVIACAGNHGGREPGPDEVNRRPAWPAALDDVVAVGSVTKDGKGSKLGLSPFTPPRAAWIDVVTVGDPVVSTYFTGAVRVPPPEVEPAGTESGPAADGAQQAPTEPPPFEGWAAWSGTSFAAAKLTGRVAAVAEQKGIPVRAAYRRLAAKANATGRRPEDDLPPYIPT</sequence>
<keyword evidence="4 5" id="KW-0720">Serine protease</keyword>
<dbReference type="Pfam" id="PF00082">
    <property type="entry name" value="Peptidase_S8"/>
    <property type="match status" value="1"/>
</dbReference>
<dbReference type="PRINTS" id="PR00723">
    <property type="entry name" value="SUBTILISIN"/>
</dbReference>
<name>A0A919P332_9CELL</name>
<feature type="active site" description="Charge relay system" evidence="5">
    <location>
        <position position="151"/>
    </location>
</feature>
<dbReference type="SUPFAM" id="SSF52743">
    <property type="entry name" value="Subtilisin-like"/>
    <property type="match status" value="1"/>
</dbReference>
<comment type="similarity">
    <text evidence="1 5">Belongs to the peptidase S8 family.</text>
</comment>
<keyword evidence="2 5" id="KW-0645">Protease</keyword>
<evidence type="ECO:0000256" key="5">
    <source>
        <dbReference type="PROSITE-ProRule" id="PRU01240"/>
    </source>
</evidence>
<dbReference type="InterPro" id="IPR015500">
    <property type="entry name" value="Peptidase_S8_subtilisin-rel"/>
</dbReference>
<dbReference type="PANTHER" id="PTHR43806">
    <property type="entry name" value="PEPTIDASE S8"/>
    <property type="match status" value="1"/>
</dbReference>
<evidence type="ECO:0000256" key="2">
    <source>
        <dbReference type="ARBA" id="ARBA00022670"/>
    </source>
</evidence>
<evidence type="ECO:0000256" key="4">
    <source>
        <dbReference type="ARBA" id="ARBA00022825"/>
    </source>
</evidence>
<dbReference type="AlphaFoldDB" id="A0A919P332"/>
<feature type="region of interest" description="Disordered" evidence="6">
    <location>
        <begin position="342"/>
        <end position="372"/>
    </location>
</feature>
<dbReference type="RefSeq" id="WP_203749270.1">
    <property type="nucleotide sequence ID" value="NZ_BONK01000003.1"/>
</dbReference>
<reference evidence="8" key="1">
    <citation type="submission" date="2021-01" db="EMBL/GenBank/DDBJ databases">
        <title>Whole genome shotgun sequence of Cellulomonas chitinilytica NBRC 110799.</title>
        <authorList>
            <person name="Komaki H."/>
            <person name="Tamura T."/>
        </authorList>
    </citation>
    <scope>NUCLEOTIDE SEQUENCE</scope>
    <source>
        <strain evidence="8">NBRC 110799</strain>
    </source>
</reference>
<dbReference type="InterPro" id="IPR036852">
    <property type="entry name" value="Peptidase_S8/S53_dom_sf"/>
</dbReference>
<proteinExistence type="inferred from homology"/>
<dbReference type="InterPro" id="IPR050131">
    <property type="entry name" value="Peptidase_S8_subtilisin-like"/>
</dbReference>
<feature type="active site" description="Charge relay system" evidence="5">
    <location>
        <position position="185"/>
    </location>
</feature>
<accession>A0A919P332</accession>
<keyword evidence="3 5" id="KW-0378">Hydrolase</keyword>
<dbReference type="Proteomes" id="UP000632740">
    <property type="component" value="Unassembled WGS sequence"/>
</dbReference>
<evidence type="ECO:0000259" key="7">
    <source>
        <dbReference type="Pfam" id="PF00082"/>
    </source>
</evidence>
<comment type="caution">
    <text evidence="8">The sequence shown here is derived from an EMBL/GenBank/DDBJ whole genome shotgun (WGS) entry which is preliminary data.</text>
</comment>
<evidence type="ECO:0000313" key="8">
    <source>
        <dbReference type="EMBL" id="GIG20204.1"/>
    </source>
</evidence>
<organism evidence="8 9">
    <name type="scientific">Cellulomonas chitinilytica</name>
    <dbReference type="NCBI Taxonomy" id="398759"/>
    <lineage>
        <taxon>Bacteria</taxon>
        <taxon>Bacillati</taxon>
        <taxon>Actinomycetota</taxon>
        <taxon>Actinomycetes</taxon>
        <taxon>Micrococcales</taxon>
        <taxon>Cellulomonadaceae</taxon>
        <taxon>Cellulomonas</taxon>
    </lineage>
</organism>
<evidence type="ECO:0000256" key="1">
    <source>
        <dbReference type="ARBA" id="ARBA00011073"/>
    </source>
</evidence>
<dbReference type="EMBL" id="BONK01000003">
    <property type="protein sequence ID" value="GIG20204.1"/>
    <property type="molecule type" value="Genomic_DNA"/>
</dbReference>
<evidence type="ECO:0000256" key="6">
    <source>
        <dbReference type="SAM" id="MobiDB-lite"/>
    </source>
</evidence>
<dbReference type="CDD" id="cd00306">
    <property type="entry name" value="Peptidases_S8_S53"/>
    <property type="match status" value="1"/>
</dbReference>
<feature type="active site" description="Charge relay system" evidence="5">
    <location>
        <position position="381"/>
    </location>
</feature>
<keyword evidence="9" id="KW-1185">Reference proteome</keyword>
<evidence type="ECO:0000313" key="9">
    <source>
        <dbReference type="Proteomes" id="UP000632740"/>
    </source>
</evidence>
<dbReference type="InterPro" id="IPR000209">
    <property type="entry name" value="Peptidase_S8/S53_dom"/>
</dbReference>